<dbReference type="Pfam" id="PF00350">
    <property type="entry name" value="Dynamin_N"/>
    <property type="match status" value="1"/>
</dbReference>
<dbReference type="PANTHER" id="PTHR36681:SF3">
    <property type="entry name" value="NUCLEAR GTPASE, GERMINAL CENTER-ASSOCIATED, TANDEM DUPLICATE 3"/>
    <property type="match status" value="1"/>
</dbReference>
<evidence type="ECO:0000313" key="5">
    <source>
        <dbReference type="Proteomes" id="UP000275078"/>
    </source>
</evidence>
<name>A0A3N4I394_ASCIM</name>
<dbReference type="PANTHER" id="PTHR36681">
    <property type="entry name" value="NUCLEAR GTPASE, GERMINAL CENTER-ASSOCIATED, TANDEM DUPLICATE 3"/>
    <property type="match status" value="1"/>
</dbReference>
<protein>
    <recommendedName>
        <fullName evidence="3">Dynamin N-terminal domain-containing protein</fullName>
    </recommendedName>
</protein>
<evidence type="ECO:0000256" key="2">
    <source>
        <dbReference type="SAM" id="MobiDB-lite"/>
    </source>
</evidence>
<feature type="coiled-coil region" evidence="1">
    <location>
        <begin position="313"/>
        <end position="354"/>
    </location>
</feature>
<proteinExistence type="predicted"/>
<accession>A0A3N4I394</accession>
<dbReference type="InterPro" id="IPR027417">
    <property type="entry name" value="P-loop_NTPase"/>
</dbReference>
<dbReference type="EMBL" id="ML119687">
    <property type="protein sequence ID" value="RPA80573.1"/>
    <property type="molecule type" value="Genomic_DNA"/>
</dbReference>
<evidence type="ECO:0000313" key="4">
    <source>
        <dbReference type="EMBL" id="RPA80573.1"/>
    </source>
</evidence>
<gene>
    <name evidence="4" type="ORF">BJ508DRAFT_128648</name>
</gene>
<dbReference type="Gene3D" id="3.40.50.300">
    <property type="entry name" value="P-loop containing nucleotide triphosphate hydrolases"/>
    <property type="match status" value="1"/>
</dbReference>
<dbReference type="Proteomes" id="UP000275078">
    <property type="component" value="Unassembled WGS sequence"/>
</dbReference>
<reference evidence="4 5" key="1">
    <citation type="journal article" date="2018" name="Nat. Ecol. Evol.">
        <title>Pezizomycetes genomes reveal the molecular basis of ectomycorrhizal truffle lifestyle.</title>
        <authorList>
            <person name="Murat C."/>
            <person name="Payen T."/>
            <person name="Noel B."/>
            <person name="Kuo A."/>
            <person name="Morin E."/>
            <person name="Chen J."/>
            <person name="Kohler A."/>
            <person name="Krizsan K."/>
            <person name="Balestrini R."/>
            <person name="Da Silva C."/>
            <person name="Montanini B."/>
            <person name="Hainaut M."/>
            <person name="Levati E."/>
            <person name="Barry K.W."/>
            <person name="Belfiori B."/>
            <person name="Cichocki N."/>
            <person name="Clum A."/>
            <person name="Dockter R.B."/>
            <person name="Fauchery L."/>
            <person name="Guy J."/>
            <person name="Iotti M."/>
            <person name="Le Tacon F."/>
            <person name="Lindquist E.A."/>
            <person name="Lipzen A."/>
            <person name="Malagnac F."/>
            <person name="Mello A."/>
            <person name="Molinier V."/>
            <person name="Miyauchi S."/>
            <person name="Poulain J."/>
            <person name="Riccioni C."/>
            <person name="Rubini A."/>
            <person name="Sitrit Y."/>
            <person name="Splivallo R."/>
            <person name="Traeger S."/>
            <person name="Wang M."/>
            <person name="Zifcakova L."/>
            <person name="Wipf D."/>
            <person name="Zambonelli A."/>
            <person name="Paolocci F."/>
            <person name="Nowrousian M."/>
            <person name="Ottonello S."/>
            <person name="Baldrian P."/>
            <person name="Spatafora J.W."/>
            <person name="Henrissat B."/>
            <person name="Nagy L.G."/>
            <person name="Aury J.M."/>
            <person name="Wincker P."/>
            <person name="Grigoriev I.V."/>
            <person name="Bonfante P."/>
            <person name="Martin F.M."/>
        </authorList>
    </citation>
    <scope>NUCLEOTIDE SEQUENCE [LARGE SCALE GENOMIC DNA]</scope>
    <source>
        <strain evidence="4 5">RN42</strain>
    </source>
</reference>
<evidence type="ECO:0000259" key="3">
    <source>
        <dbReference type="Pfam" id="PF00350"/>
    </source>
</evidence>
<dbReference type="AlphaFoldDB" id="A0A3N4I394"/>
<keyword evidence="1" id="KW-0175">Coiled coil</keyword>
<dbReference type="SUPFAM" id="SSF52540">
    <property type="entry name" value="P-loop containing nucleoside triphosphate hydrolases"/>
    <property type="match status" value="1"/>
</dbReference>
<keyword evidence="5" id="KW-1185">Reference proteome</keyword>
<dbReference type="STRING" id="1160509.A0A3N4I394"/>
<feature type="domain" description="Dynamin N-terminal" evidence="3">
    <location>
        <begin position="49"/>
        <end position="286"/>
    </location>
</feature>
<dbReference type="InterPro" id="IPR045063">
    <property type="entry name" value="Dynamin_N"/>
</dbReference>
<organism evidence="4 5">
    <name type="scientific">Ascobolus immersus RN42</name>
    <dbReference type="NCBI Taxonomy" id="1160509"/>
    <lineage>
        <taxon>Eukaryota</taxon>
        <taxon>Fungi</taxon>
        <taxon>Dikarya</taxon>
        <taxon>Ascomycota</taxon>
        <taxon>Pezizomycotina</taxon>
        <taxon>Pezizomycetes</taxon>
        <taxon>Pezizales</taxon>
        <taxon>Ascobolaceae</taxon>
        <taxon>Ascobolus</taxon>
    </lineage>
</organism>
<feature type="region of interest" description="Disordered" evidence="2">
    <location>
        <begin position="986"/>
        <end position="1008"/>
    </location>
</feature>
<evidence type="ECO:0000256" key="1">
    <source>
        <dbReference type="SAM" id="Coils"/>
    </source>
</evidence>
<feature type="region of interest" description="Disordered" evidence="2">
    <location>
        <begin position="373"/>
        <end position="454"/>
    </location>
</feature>
<sequence>MRNVAQGKLLSLKRVLEKHRKTSLRYDIGLFLSETGALLEALPNDSVVIGVTGDTGAGKSSLINALLDEEQLVPTSAMKACTTVVTEIRYNPENQDSPEPYRAEITFIKASEWRRELERLMKEINEEEILSDNALDYDEDVQEVWEKLKAVYPRIQTLPHLRALSVEELVLEESVKTLFSSVETIKHTSSSAFAEAISVYVENQTHAEGSGNGLQYWPLIESVKLYTRAPLLRTGVVLVDLPGTHDSNAARGAIAQRYQDKCTHFLVVADIKRAVDNDTAKSICTELFNGQLASNGLINNIMFVCTQTDVFSLKEIKKECPEFQQQMIQIELEILDLKERKTRAEETKPSIEDEFKKLGKRLQTAQKRLSMWKAREEQNQQTVYGPVAVDGSRKRKRLDQPTESPTKRRKARKGSTLTTTMPDTEKEGADISGDEDSESEANFSQLPGRGKNKKEVAAKVSEYTKQTYSLEMLLQEISERRNAVISEILDLAAQIAARERTIDVLAIDARNRFSRDTIRKDFGQHIRDIDRYSFRKSDASSPIVCNAKAKRRDYEAIQAAFPVFCVSSQCYQKLIGKLPEDNSLNPFDDENQTNIPALKEHIFNTAEAPFRQAAKTFSVKLDRLLNSIHIWLTAEVDRRDEGTSDEKAEASRMFKETLRELSLSCAAHSSVFKAKLTEEFEYFVLKELDFGIEEAKNHSDTIVQEEWVTTQKIRWNTFRVICRNHGVRTERTRRRKGSGPKKISAVDMNSDLVKPLTASLSIGWEVLFQTQLTVEIDRHFRKLCKETTEKWAIIERNIGVFGLSEEQQDLLSNEGRIKIDELKVVKVDVEQLVARKQRELLVRFGLEAKPRMIPGYDATLAVPRGNGIFDRMKDALTDHIKSIKDTVFDDCAEAVRDELLDLMVLIVGKFEDVARENCLALTADLERYNVLGFDSTGSKHVGAPVRELRSSTSGVKKRKLPIQKEDVGKVVDGWAEELLRVLVPEREPVPEQGEGASGVQDGDTLMTG</sequence>
<dbReference type="OrthoDB" id="3598281at2759"/>